<dbReference type="RefSeq" id="WP_057872535.1">
    <property type="nucleotide sequence ID" value="NZ_AZGB01000027.1"/>
</dbReference>
<dbReference type="OrthoDB" id="9800643at2"/>
<comment type="catalytic activity">
    <reaction evidence="4 5">
        <text>L-glutaminyl-[peptide chain release factor] + S-adenosyl-L-methionine = N(5)-methyl-L-glutaminyl-[peptide chain release factor] + S-adenosyl-L-homocysteine + H(+)</text>
        <dbReference type="Rhea" id="RHEA:42896"/>
        <dbReference type="Rhea" id="RHEA-COMP:10271"/>
        <dbReference type="Rhea" id="RHEA-COMP:10272"/>
        <dbReference type="ChEBI" id="CHEBI:15378"/>
        <dbReference type="ChEBI" id="CHEBI:30011"/>
        <dbReference type="ChEBI" id="CHEBI:57856"/>
        <dbReference type="ChEBI" id="CHEBI:59789"/>
        <dbReference type="ChEBI" id="CHEBI:61891"/>
        <dbReference type="EC" id="2.1.1.297"/>
    </reaction>
</comment>
<feature type="binding site" evidence="5">
    <location>
        <begin position="123"/>
        <end position="127"/>
    </location>
    <ligand>
        <name>S-adenosyl-L-methionine</name>
        <dbReference type="ChEBI" id="CHEBI:59789"/>
    </ligand>
</feature>
<evidence type="ECO:0000256" key="1">
    <source>
        <dbReference type="ARBA" id="ARBA00022603"/>
    </source>
</evidence>
<dbReference type="PROSITE" id="PS00092">
    <property type="entry name" value="N6_MTASE"/>
    <property type="match status" value="1"/>
</dbReference>
<dbReference type="InterPro" id="IPR004556">
    <property type="entry name" value="HemK-like"/>
</dbReference>
<protein>
    <recommendedName>
        <fullName evidence="5">Release factor glutamine methyltransferase</fullName>
        <shortName evidence="5">RF MTase</shortName>
        <ecNumber evidence="5">2.1.1.297</ecNumber>
    </recommendedName>
    <alternativeName>
        <fullName evidence="5">N5-glutamine methyltransferase PrmC</fullName>
    </alternativeName>
    <alternativeName>
        <fullName evidence="5">Protein-(glutamine-N5) MTase PrmC</fullName>
    </alternativeName>
    <alternativeName>
        <fullName evidence="5">Protein-glutamine N-methyltransferase PrmC</fullName>
    </alternativeName>
</protein>
<dbReference type="Pfam" id="PF05175">
    <property type="entry name" value="MTS"/>
    <property type="match status" value="1"/>
</dbReference>
<evidence type="ECO:0000313" key="8">
    <source>
        <dbReference type="EMBL" id="KRM04486.1"/>
    </source>
</evidence>
<comment type="caution">
    <text evidence="5">Lacks conserved residue(s) required for the propagation of feature annotation.</text>
</comment>
<sequence length="284" mass="31666">MIKQQLTYFQAQQYFQKLVSSRGGEPPAVTELLLGITGWTPIELLRQQRELLPLSQQQQLEGMIQRYLTGWPVQYLLGHAAFFGHDFLVDPTVLIPRPETEELVEWVLADFSQQTMLKVADIGTGSGAIGISLKLERPNWQLLLTDLSPAALQTAQKNADRLQAKISAVSGDLLAPLTGKYDVIVSNPPYIAADERSLMDRSVLEHEPAVALFAAENGLQIYRRLAEQLADKLTATGSLYLEIGFRQAAAVKKIFQSRFPMAQVSSKKDIAGKDRMVRVRFTGR</sequence>
<dbReference type="InterPro" id="IPR029063">
    <property type="entry name" value="SAM-dependent_MTases_sf"/>
</dbReference>
<dbReference type="InterPro" id="IPR050320">
    <property type="entry name" value="N5-glutamine_MTase"/>
</dbReference>
<feature type="domain" description="Methyltransferase small" evidence="6">
    <location>
        <begin position="108"/>
        <end position="195"/>
    </location>
</feature>
<dbReference type="InterPro" id="IPR040758">
    <property type="entry name" value="PrmC_N"/>
</dbReference>
<gene>
    <name evidence="5" type="primary">prmC</name>
    <name evidence="8" type="ORF">FC89_GL002167</name>
</gene>
<dbReference type="GO" id="GO:0032259">
    <property type="term" value="P:methylation"/>
    <property type="evidence" value="ECO:0007669"/>
    <property type="project" value="UniProtKB-KW"/>
</dbReference>
<feature type="domain" description="Release factor glutamine methyltransferase N-terminal" evidence="7">
    <location>
        <begin position="17"/>
        <end position="78"/>
    </location>
</feature>
<dbReference type="PANTHER" id="PTHR18895">
    <property type="entry name" value="HEMK METHYLTRANSFERASE"/>
    <property type="match status" value="1"/>
</dbReference>
<dbReference type="NCBIfam" id="TIGR00536">
    <property type="entry name" value="hemK_fam"/>
    <property type="match status" value="1"/>
</dbReference>
<feature type="binding site" evidence="5">
    <location>
        <position position="187"/>
    </location>
    <ligand>
        <name>S-adenosyl-L-methionine</name>
        <dbReference type="ChEBI" id="CHEBI:59789"/>
    </ligand>
</feature>
<dbReference type="NCBIfam" id="TIGR03534">
    <property type="entry name" value="RF_mod_PrmC"/>
    <property type="match status" value="1"/>
</dbReference>
<evidence type="ECO:0000313" key="9">
    <source>
        <dbReference type="Proteomes" id="UP000051451"/>
    </source>
</evidence>
<dbReference type="EC" id="2.1.1.297" evidence="5"/>
<evidence type="ECO:0000256" key="4">
    <source>
        <dbReference type="ARBA" id="ARBA00048391"/>
    </source>
</evidence>
<dbReference type="PATRIC" id="fig|1423750.3.peg.2208"/>
<dbReference type="EMBL" id="AZGB01000027">
    <property type="protein sequence ID" value="KRM04486.1"/>
    <property type="molecule type" value="Genomic_DNA"/>
</dbReference>
<dbReference type="SUPFAM" id="SSF53335">
    <property type="entry name" value="S-adenosyl-L-methionine-dependent methyltransferases"/>
    <property type="match status" value="1"/>
</dbReference>
<dbReference type="AlphaFoldDB" id="A0A0R1VP70"/>
<dbReference type="CDD" id="cd02440">
    <property type="entry name" value="AdoMet_MTases"/>
    <property type="match status" value="1"/>
</dbReference>
<organism evidence="8 9">
    <name type="scientific">Liquorilactobacillus ghanensis DSM 18630</name>
    <dbReference type="NCBI Taxonomy" id="1423750"/>
    <lineage>
        <taxon>Bacteria</taxon>
        <taxon>Bacillati</taxon>
        <taxon>Bacillota</taxon>
        <taxon>Bacilli</taxon>
        <taxon>Lactobacillales</taxon>
        <taxon>Lactobacillaceae</taxon>
        <taxon>Liquorilactobacillus</taxon>
    </lineage>
</organism>
<comment type="caution">
    <text evidence="8">The sequence shown here is derived from an EMBL/GenBank/DDBJ whole genome shotgun (WGS) entry which is preliminary data.</text>
</comment>
<reference evidence="8 9" key="1">
    <citation type="journal article" date="2015" name="Genome Announc.">
        <title>Expanding the biotechnology potential of lactobacilli through comparative genomics of 213 strains and associated genera.</title>
        <authorList>
            <person name="Sun Z."/>
            <person name="Harris H.M."/>
            <person name="McCann A."/>
            <person name="Guo C."/>
            <person name="Argimon S."/>
            <person name="Zhang W."/>
            <person name="Yang X."/>
            <person name="Jeffery I.B."/>
            <person name="Cooney J.C."/>
            <person name="Kagawa T.F."/>
            <person name="Liu W."/>
            <person name="Song Y."/>
            <person name="Salvetti E."/>
            <person name="Wrobel A."/>
            <person name="Rasinkangas P."/>
            <person name="Parkhill J."/>
            <person name="Rea M.C."/>
            <person name="O'Sullivan O."/>
            <person name="Ritari J."/>
            <person name="Douillard F.P."/>
            <person name="Paul Ross R."/>
            <person name="Yang R."/>
            <person name="Briner A.E."/>
            <person name="Felis G.E."/>
            <person name="de Vos W.M."/>
            <person name="Barrangou R."/>
            <person name="Klaenhammer T.R."/>
            <person name="Caufield P.W."/>
            <person name="Cui Y."/>
            <person name="Zhang H."/>
            <person name="O'Toole P.W."/>
        </authorList>
    </citation>
    <scope>NUCLEOTIDE SEQUENCE [LARGE SCALE GENOMIC DNA]</scope>
    <source>
        <strain evidence="8 9">DSM 18630</strain>
    </source>
</reference>
<dbReference type="InterPro" id="IPR002052">
    <property type="entry name" value="DNA_methylase_N6_adenine_CS"/>
</dbReference>
<keyword evidence="1 5" id="KW-0489">Methyltransferase</keyword>
<name>A0A0R1VP70_9LACO</name>
<dbReference type="Pfam" id="PF17827">
    <property type="entry name" value="PrmC_N"/>
    <property type="match status" value="1"/>
</dbReference>
<dbReference type="GO" id="GO:0102559">
    <property type="term" value="F:peptide chain release factor N(5)-glutamine methyltransferase activity"/>
    <property type="evidence" value="ECO:0007669"/>
    <property type="project" value="UniProtKB-EC"/>
</dbReference>
<evidence type="ECO:0000256" key="5">
    <source>
        <dbReference type="HAMAP-Rule" id="MF_02126"/>
    </source>
</evidence>
<accession>A0A0R1VP70</accession>
<dbReference type="HAMAP" id="MF_02126">
    <property type="entry name" value="RF_methyltr_PrmC"/>
    <property type="match status" value="1"/>
</dbReference>
<comment type="function">
    <text evidence="5">Methylates the class 1 translation termination release factors RF1/PrfA and RF2/PrfB on the glutamine residue of the universally conserved GGQ motif.</text>
</comment>
<dbReference type="GO" id="GO:0003676">
    <property type="term" value="F:nucleic acid binding"/>
    <property type="evidence" value="ECO:0007669"/>
    <property type="project" value="InterPro"/>
</dbReference>
<dbReference type="PANTHER" id="PTHR18895:SF74">
    <property type="entry name" value="MTRF1L RELEASE FACTOR GLUTAMINE METHYLTRANSFERASE"/>
    <property type="match status" value="1"/>
</dbReference>
<evidence type="ECO:0000259" key="7">
    <source>
        <dbReference type="Pfam" id="PF17827"/>
    </source>
</evidence>
<dbReference type="Gene3D" id="3.40.50.150">
    <property type="entry name" value="Vaccinia Virus protein VP39"/>
    <property type="match status" value="1"/>
</dbReference>
<feature type="binding site" evidence="5">
    <location>
        <begin position="187"/>
        <end position="190"/>
    </location>
    <ligand>
        <name>substrate</name>
    </ligand>
</feature>
<keyword evidence="3 5" id="KW-0949">S-adenosyl-L-methionine</keyword>
<evidence type="ECO:0000256" key="2">
    <source>
        <dbReference type="ARBA" id="ARBA00022679"/>
    </source>
</evidence>
<dbReference type="InterPro" id="IPR007848">
    <property type="entry name" value="Small_mtfrase_dom"/>
</dbReference>
<keyword evidence="2 5" id="KW-0808">Transferase</keyword>
<proteinExistence type="inferred from homology"/>
<comment type="similarity">
    <text evidence="5">Belongs to the protein N5-glutamine methyltransferase family. PrmC subfamily.</text>
</comment>
<dbReference type="GeneID" id="98319834"/>
<dbReference type="Proteomes" id="UP000051451">
    <property type="component" value="Unassembled WGS sequence"/>
</dbReference>
<evidence type="ECO:0000259" key="6">
    <source>
        <dbReference type="Pfam" id="PF05175"/>
    </source>
</evidence>
<keyword evidence="9" id="KW-1185">Reference proteome</keyword>
<dbReference type="InterPro" id="IPR019874">
    <property type="entry name" value="RF_methyltr_PrmC"/>
</dbReference>
<dbReference type="STRING" id="1423750.FC89_GL002167"/>
<feature type="binding site" evidence="5">
    <location>
        <position position="146"/>
    </location>
    <ligand>
        <name>S-adenosyl-L-methionine</name>
        <dbReference type="ChEBI" id="CHEBI:59789"/>
    </ligand>
</feature>
<dbReference type="Gene3D" id="1.10.8.10">
    <property type="entry name" value="DNA helicase RuvA subunit, C-terminal domain"/>
    <property type="match status" value="1"/>
</dbReference>
<evidence type="ECO:0000256" key="3">
    <source>
        <dbReference type="ARBA" id="ARBA00022691"/>
    </source>
</evidence>